<evidence type="ECO:0000256" key="1">
    <source>
        <dbReference type="ARBA" id="ARBA00023157"/>
    </source>
</evidence>
<dbReference type="OMA" id="INAREYC"/>
<dbReference type="AlphaFoldDB" id="A0A671WGU1"/>
<keyword evidence="1" id="KW-1015">Disulfide bond</keyword>
<evidence type="ECO:0000313" key="3">
    <source>
        <dbReference type="Ensembl" id="ENSSAUP00010037845.1"/>
    </source>
</evidence>
<dbReference type="SUPFAM" id="SSF56436">
    <property type="entry name" value="C-type lectin-like"/>
    <property type="match status" value="2"/>
</dbReference>
<dbReference type="PANTHER" id="PTHR45784:SF3">
    <property type="entry name" value="C-TYPE LECTIN DOMAIN FAMILY 4 MEMBER K-LIKE-RELATED"/>
    <property type="match status" value="1"/>
</dbReference>
<dbReference type="SMART" id="SM00034">
    <property type="entry name" value="CLECT"/>
    <property type="match status" value="2"/>
</dbReference>
<organism evidence="3 4">
    <name type="scientific">Sparus aurata</name>
    <name type="common">Gilthead sea bream</name>
    <dbReference type="NCBI Taxonomy" id="8175"/>
    <lineage>
        <taxon>Eukaryota</taxon>
        <taxon>Metazoa</taxon>
        <taxon>Chordata</taxon>
        <taxon>Craniata</taxon>
        <taxon>Vertebrata</taxon>
        <taxon>Euteleostomi</taxon>
        <taxon>Actinopterygii</taxon>
        <taxon>Neopterygii</taxon>
        <taxon>Teleostei</taxon>
        <taxon>Neoteleostei</taxon>
        <taxon>Acanthomorphata</taxon>
        <taxon>Eupercaria</taxon>
        <taxon>Spariformes</taxon>
        <taxon>Sparidae</taxon>
        <taxon>Sparus</taxon>
    </lineage>
</organism>
<dbReference type="Ensembl" id="ENSSAUT00010039858.1">
    <property type="protein sequence ID" value="ENSSAUP00010037845.1"/>
    <property type="gene ID" value="ENSSAUG00010015981.1"/>
</dbReference>
<dbReference type="InterPro" id="IPR018378">
    <property type="entry name" value="C-type_lectin_CS"/>
</dbReference>
<name>A0A671WGU1_SPAAU</name>
<feature type="domain" description="C-type lectin" evidence="2">
    <location>
        <begin position="156"/>
        <end position="237"/>
    </location>
</feature>
<dbReference type="InterPro" id="IPR016187">
    <property type="entry name" value="CTDL_fold"/>
</dbReference>
<reference evidence="3" key="1">
    <citation type="submission" date="2021-04" db="EMBL/GenBank/DDBJ databases">
        <authorList>
            <consortium name="Wellcome Sanger Institute Data Sharing"/>
        </authorList>
    </citation>
    <scope>NUCLEOTIDE SEQUENCE [LARGE SCALE GENOMIC DNA]</scope>
</reference>
<sequence length="242" mass="27547">MTWSDAQQYCREKYTDLATFESVDDIKRLKPHFSYTWAWIGLKDDPKSWKGVMGNDTNSWRWSATSKTSKTGYNNWKGGDPNSGGGKENCVIMGSTGGWHDVSCQSLRSFVCYTGKKRSEFMDSTYWLKLKLSLFVGISNRFQTGFKTYVTHYTDLAMIENAQEQADLLSAVMSIGIVWIGLYRVPWRWSDKSSSSFRNWLSSKPDNYGGSQNCASEDSNHLWDDASCGDKLPFFCHGKINV</sequence>
<evidence type="ECO:0000259" key="2">
    <source>
        <dbReference type="PROSITE" id="PS50041"/>
    </source>
</evidence>
<dbReference type="GeneTree" id="ENSGT01100000263473"/>
<dbReference type="PANTHER" id="PTHR45784">
    <property type="entry name" value="C-TYPE LECTIN DOMAIN FAMILY 20 MEMBER A-RELATED"/>
    <property type="match status" value="1"/>
</dbReference>
<dbReference type="PROSITE" id="PS50041">
    <property type="entry name" value="C_TYPE_LECTIN_2"/>
    <property type="match status" value="2"/>
</dbReference>
<evidence type="ECO:0000313" key="4">
    <source>
        <dbReference type="Proteomes" id="UP000472265"/>
    </source>
</evidence>
<dbReference type="Gene3D" id="3.10.100.10">
    <property type="entry name" value="Mannose-Binding Protein A, subunit A"/>
    <property type="match status" value="2"/>
</dbReference>
<dbReference type="InterPro" id="IPR001304">
    <property type="entry name" value="C-type_lectin-like"/>
</dbReference>
<dbReference type="Proteomes" id="UP000472265">
    <property type="component" value="Chromosome 17"/>
</dbReference>
<dbReference type="PROSITE" id="PS00615">
    <property type="entry name" value="C_TYPE_LECTIN_1"/>
    <property type="match status" value="1"/>
</dbReference>
<dbReference type="Pfam" id="PF00059">
    <property type="entry name" value="Lectin_C"/>
    <property type="match status" value="2"/>
</dbReference>
<proteinExistence type="predicted"/>
<reference evidence="3" key="3">
    <citation type="submission" date="2025-09" db="UniProtKB">
        <authorList>
            <consortium name="Ensembl"/>
        </authorList>
    </citation>
    <scope>IDENTIFICATION</scope>
</reference>
<dbReference type="InterPro" id="IPR016186">
    <property type="entry name" value="C-type_lectin-like/link_sf"/>
</dbReference>
<keyword evidence="4" id="KW-1185">Reference proteome</keyword>
<feature type="domain" description="C-type lectin" evidence="2">
    <location>
        <begin position="1"/>
        <end position="113"/>
    </location>
</feature>
<reference evidence="3" key="2">
    <citation type="submission" date="2025-08" db="UniProtKB">
        <authorList>
            <consortium name="Ensembl"/>
        </authorList>
    </citation>
    <scope>IDENTIFICATION</scope>
</reference>
<accession>A0A671WGU1</accession>
<protein>
    <recommendedName>
        <fullName evidence="2">C-type lectin domain-containing protein</fullName>
    </recommendedName>
</protein>
<dbReference type="InParanoid" id="A0A671WGU1"/>